<evidence type="ECO:0000313" key="1">
    <source>
        <dbReference type="EMBL" id="MPN15979.1"/>
    </source>
</evidence>
<proteinExistence type="predicted"/>
<sequence length="59" mass="6333">MGSIAKNAENQEIGYVNNGGILLMNLEDKDEGIISVGDCKFDSRSLQKDSGKAQEIKCG</sequence>
<protein>
    <submittedName>
        <fullName evidence="1">Uncharacterized protein</fullName>
    </submittedName>
</protein>
<reference evidence="1" key="1">
    <citation type="submission" date="2019-08" db="EMBL/GenBank/DDBJ databases">
        <authorList>
            <person name="Kucharzyk K."/>
            <person name="Murdoch R.W."/>
            <person name="Higgins S."/>
            <person name="Loffler F."/>
        </authorList>
    </citation>
    <scope>NUCLEOTIDE SEQUENCE</scope>
</reference>
<accession>A0A645FRE0</accession>
<organism evidence="1">
    <name type="scientific">bioreactor metagenome</name>
    <dbReference type="NCBI Taxonomy" id="1076179"/>
    <lineage>
        <taxon>unclassified sequences</taxon>
        <taxon>metagenomes</taxon>
        <taxon>ecological metagenomes</taxon>
    </lineage>
</organism>
<gene>
    <name evidence="1" type="ORF">SDC9_163315</name>
</gene>
<dbReference type="AlphaFoldDB" id="A0A645FRE0"/>
<dbReference type="EMBL" id="VSSQ01062868">
    <property type="protein sequence ID" value="MPN15979.1"/>
    <property type="molecule type" value="Genomic_DNA"/>
</dbReference>
<name>A0A645FRE0_9ZZZZ</name>
<comment type="caution">
    <text evidence="1">The sequence shown here is derived from an EMBL/GenBank/DDBJ whole genome shotgun (WGS) entry which is preliminary data.</text>
</comment>